<name>A0A1X7U0K6_AMPQE</name>
<dbReference type="AlphaFoldDB" id="A0A1X7U0K6"/>
<evidence type="ECO:0000313" key="1">
    <source>
        <dbReference type="EnsemblMetazoa" id="Aqu2.1.21365_001"/>
    </source>
</evidence>
<dbReference type="EnsemblMetazoa" id="Aqu2.1.21365_001">
    <property type="protein sequence ID" value="Aqu2.1.21365_001"/>
    <property type="gene ID" value="Aqu2.1.21365"/>
</dbReference>
<organism evidence="1">
    <name type="scientific">Amphimedon queenslandica</name>
    <name type="common">Sponge</name>
    <dbReference type="NCBI Taxonomy" id="400682"/>
    <lineage>
        <taxon>Eukaryota</taxon>
        <taxon>Metazoa</taxon>
        <taxon>Porifera</taxon>
        <taxon>Demospongiae</taxon>
        <taxon>Heteroscleromorpha</taxon>
        <taxon>Haplosclerida</taxon>
        <taxon>Niphatidae</taxon>
        <taxon>Amphimedon</taxon>
    </lineage>
</organism>
<proteinExistence type="predicted"/>
<reference evidence="1" key="1">
    <citation type="submission" date="2017-05" db="UniProtKB">
        <authorList>
            <consortium name="EnsemblMetazoa"/>
        </authorList>
    </citation>
    <scope>IDENTIFICATION</scope>
</reference>
<dbReference type="InParanoid" id="A0A1X7U0K6"/>
<protein>
    <submittedName>
        <fullName evidence="1">Uncharacterized protein</fullName>
    </submittedName>
</protein>
<accession>A0A1X7U0K6</accession>
<sequence>MATVSLIHHIGHPNTGRDIWYADNASACASLHDLLSWFSSACDLFQSYGVNVTTSHRLLGGVIGNKIGSVNNVKDCVSQWVKILKRLIVIAETQPQYSAYTRSTQSQWTYLQRELFGPVKLLSRSCYQLFLVVRSPIVSVLSFSSNKDQWPQYTLATTADKN</sequence>